<dbReference type="EMBL" id="CP070228">
    <property type="protein sequence ID" value="QRV02655.1"/>
    <property type="molecule type" value="Genomic_DNA"/>
</dbReference>
<dbReference type="RefSeq" id="WP_204425202.1">
    <property type="nucleotide sequence ID" value="NZ_CP070228.1"/>
</dbReference>
<sequence length="70" mass="7941">MIINSHQQRRSALSSQAAVADYIPLVPVNHVHSSYDVCKKEIKKFGYVKQSAVSRVIKRKGRISLKFSKI</sequence>
<evidence type="ECO:0000313" key="2">
    <source>
        <dbReference type="Proteomes" id="UP000602653"/>
    </source>
</evidence>
<accession>A0ABX7IIV4</accession>
<dbReference type="Proteomes" id="UP000602653">
    <property type="component" value="Chromosome"/>
</dbReference>
<protein>
    <submittedName>
        <fullName evidence="1">Uncharacterized protein</fullName>
    </submittedName>
</protein>
<evidence type="ECO:0000313" key="1">
    <source>
        <dbReference type="EMBL" id="QRV02655.1"/>
    </source>
</evidence>
<name>A0ABX7IIV4_9ACTO</name>
<keyword evidence="2" id="KW-1185">Reference proteome</keyword>
<gene>
    <name evidence="1" type="ORF">JTE88_02640</name>
</gene>
<organism evidence="1 2">
    <name type="scientific">Arcanobacterium phocisimile</name>
    <dbReference type="NCBI Taxonomy" id="1302235"/>
    <lineage>
        <taxon>Bacteria</taxon>
        <taxon>Bacillati</taxon>
        <taxon>Actinomycetota</taxon>
        <taxon>Actinomycetes</taxon>
        <taxon>Actinomycetales</taxon>
        <taxon>Actinomycetaceae</taxon>
        <taxon>Arcanobacterium</taxon>
    </lineage>
</organism>
<proteinExistence type="predicted"/>
<reference evidence="1 2" key="1">
    <citation type="submission" date="2021-02" db="EMBL/GenBank/DDBJ databases">
        <title>Complete Genome Sequence of Arcanobacterium phocisimile strain DSM 26142T from a harbour seal.</title>
        <authorList>
            <person name="Borowiak M."/>
            <person name="Alssahen M."/>
            <person name="Malorny B."/>
            <person name="Laemmler C."/>
            <person name="Siebert U."/>
            <person name="Ploetz M."/>
            <person name="Abdulmawjood A."/>
        </authorList>
    </citation>
    <scope>NUCLEOTIDE SEQUENCE [LARGE SCALE GENOMIC DNA]</scope>
    <source>
        <strain evidence="1 2">DSM 26142</strain>
    </source>
</reference>